<proteinExistence type="predicted"/>
<evidence type="ECO:0000256" key="1">
    <source>
        <dbReference type="SAM" id="MobiDB-lite"/>
    </source>
</evidence>
<keyword evidence="4" id="KW-1185">Reference proteome</keyword>
<feature type="transmembrane region" description="Helical" evidence="2">
    <location>
        <begin position="52"/>
        <end position="71"/>
    </location>
</feature>
<evidence type="ECO:0000256" key="2">
    <source>
        <dbReference type="SAM" id="Phobius"/>
    </source>
</evidence>
<evidence type="ECO:0000313" key="3">
    <source>
        <dbReference type="EMBL" id="VIP03492.1"/>
    </source>
</evidence>
<gene>
    <name evidence="3" type="ORF">GMBLW1_04680</name>
</gene>
<reference evidence="3" key="1">
    <citation type="submission" date="2019-04" db="EMBL/GenBank/DDBJ databases">
        <authorList>
            <consortium name="Science for Life Laboratories"/>
        </authorList>
    </citation>
    <scope>NUCLEOTIDE SEQUENCE</scope>
    <source>
        <strain evidence="3">MBLW1</strain>
    </source>
</reference>
<keyword evidence="2" id="KW-1133">Transmembrane helix</keyword>
<sequence>MRNARADKRRRGAFWGFLLIGIFGGLVAHFSLRSAQDSLREDHPLNERYQEAPGWVPGLLLIVGPLAGWLFGSLAGNASELPESLSRNPGEPASAAKTLRGSSASGSGSTPPIDPPGCASHQKRVGH</sequence>
<protein>
    <submittedName>
        <fullName evidence="3">Uncharacterized protein</fullName>
    </submittedName>
</protein>
<dbReference type="KEGG" id="tim:GMBLW1_04680"/>
<dbReference type="EMBL" id="LR593887">
    <property type="protein sequence ID" value="VTS04353.1"/>
    <property type="molecule type" value="Genomic_DNA"/>
</dbReference>
<name>A0A6C2YRI8_9BACT</name>
<accession>A0A6C2YRI8</accession>
<feature type="region of interest" description="Disordered" evidence="1">
    <location>
        <begin position="81"/>
        <end position="127"/>
    </location>
</feature>
<evidence type="ECO:0000313" key="4">
    <source>
        <dbReference type="Proteomes" id="UP000464378"/>
    </source>
</evidence>
<dbReference type="AlphaFoldDB" id="A0A6C2YRI8"/>
<keyword evidence="2" id="KW-0472">Membrane</keyword>
<dbReference type="Proteomes" id="UP000464378">
    <property type="component" value="Chromosome"/>
</dbReference>
<keyword evidence="2" id="KW-0812">Transmembrane</keyword>
<dbReference type="InParanoid" id="A0A6C2YRI8"/>
<organism evidence="3">
    <name type="scientific">Tuwongella immobilis</name>
    <dbReference type="NCBI Taxonomy" id="692036"/>
    <lineage>
        <taxon>Bacteria</taxon>
        <taxon>Pseudomonadati</taxon>
        <taxon>Planctomycetota</taxon>
        <taxon>Planctomycetia</taxon>
        <taxon>Gemmatales</taxon>
        <taxon>Gemmataceae</taxon>
        <taxon>Tuwongella</taxon>
    </lineage>
</organism>
<dbReference type="EMBL" id="LR586016">
    <property type="protein sequence ID" value="VIP03492.1"/>
    <property type="molecule type" value="Genomic_DNA"/>
</dbReference>
<feature type="transmembrane region" description="Helical" evidence="2">
    <location>
        <begin position="12"/>
        <end position="32"/>
    </location>
</feature>